<feature type="compositionally biased region" description="Acidic residues" evidence="1">
    <location>
        <begin position="237"/>
        <end position="246"/>
    </location>
</feature>
<accession>A0A2J6S5Y7</accession>
<dbReference type="AlphaFoldDB" id="A0A2J6S5Y7"/>
<dbReference type="STRING" id="1149755.A0A2J6S5Y7"/>
<organism evidence="2 3">
    <name type="scientific">Hyaloscypha variabilis (strain UAMH 11265 / GT02V1 / F)</name>
    <name type="common">Meliniomyces variabilis</name>
    <dbReference type="NCBI Taxonomy" id="1149755"/>
    <lineage>
        <taxon>Eukaryota</taxon>
        <taxon>Fungi</taxon>
        <taxon>Dikarya</taxon>
        <taxon>Ascomycota</taxon>
        <taxon>Pezizomycotina</taxon>
        <taxon>Leotiomycetes</taxon>
        <taxon>Helotiales</taxon>
        <taxon>Hyaloscyphaceae</taxon>
        <taxon>Hyaloscypha</taxon>
        <taxon>Hyaloscypha variabilis</taxon>
    </lineage>
</organism>
<sequence length="292" mass="33003">MPPMSDSLIQGLASAKEQTIREILNQICTRFPETRGMAEEMYLAEERKSQIAKLSKETGGCDAKGKRKAEYTGPLHICTRCEVTFNENRSDEEKCFWHGGERKIDSTSEVWYGHDFETYPAIGLIDDPCYLDGFRWDCCNELGGNKGCLKGTHQRTMMPVFGGVLLPQSTESIDETLPAAKKRKIETSAGYPGIQNSKSTNSNRECVSETSEKVPEIVVVSDSSDDELEMEERQYSEDEDEDEEEEEIWDFWICQESFKENDYNNKCITHDGNSVDLNGNERALPLTVGQDA</sequence>
<evidence type="ECO:0008006" key="4">
    <source>
        <dbReference type="Google" id="ProtNLM"/>
    </source>
</evidence>
<proteinExistence type="predicted"/>
<gene>
    <name evidence="2" type="ORF">L207DRAFT_577045</name>
</gene>
<evidence type="ECO:0000313" key="3">
    <source>
        <dbReference type="Proteomes" id="UP000235786"/>
    </source>
</evidence>
<feature type="region of interest" description="Disordered" evidence="1">
    <location>
        <begin position="222"/>
        <end position="246"/>
    </location>
</feature>
<dbReference type="OrthoDB" id="5422613at2759"/>
<name>A0A2J6S5Y7_HYAVF</name>
<reference evidence="2 3" key="1">
    <citation type="submission" date="2016-04" db="EMBL/GenBank/DDBJ databases">
        <title>A degradative enzymes factory behind the ericoid mycorrhizal symbiosis.</title>
        <authorList>
            <consortium name="DOE Joint Genome Institute"/>
            <person name="Martino E."/>
            <person name="Morin E."/>
            <person name="Grelet G."/>
            <person name="Kuo A."/>
            <person name="Kohler A."/>
            <person name="Daghino S."/>
            <person name="Barry K."/>
            <person name="Choi C."/>
            <person name="Cichocki N."/>
            <person name="Clum A."/>
            <person name="Copeland A."/>
            <person name="Hainaut M."/>
            <person name="Haridas S."/>
            <person name="Labutti K."/>
            <person name="Lindquist E."/>
            <person name="Lipzen A."/>
            <person name="Khouja H.-R."/>
            <person name="Murat C."/>
            <person name="Ohm R."/>
            <person name="Olson A."/>
            <person name="Spatafora J."/>
            <person name="Veneault-Fourrey C."/>
            <person name="Henrissat B."/>
            <person name="Grigoriev I."/>
            <person name="Martin F."/>
            <person name="Perotto S."/>
        </authorList>
    </citation>
    <scope>NUCLEOTIDE SEQUENCE [LARGE SCALE GENOMIC DNA]</scope>
    <source>
        <strain evidence="2 3">F</strain>
    </source>
</reference>
<dbReference type="Proteomes" id="UP000235786">
    <property type="component" value="Unassembled WGS sequence"/>
</dbReference>
<dbReference type="EMBL" id="KZ613939">
    <property type="protein sequence ID" value="PMD46174.1"/>
    <property type="molecule type" value="Genomic_DNA"/>
</dbReference>
<protein>
    <recommendedName>
        <fullName evidence="4">C2H2-type domain-containing protein</fullName>
    </recommendedName>
</protein>
<evidence type="ECO:0000313" key="2">
    <source>
        <dbReference type="EMBL" id="PMD46174.1"/>
    </source>
</evidence>
<dbReference type="PANTHER" id="PTHR38167">
    <property type="entry name" value="C2H2-TYPE DOMAIN-CONTAINING PROTEIN"/>
    <property type="match status" value="1"/>
</dbReference>
<dbReference type="PANTHER" id="PTHR38167:SF1">
    <property type="entry name" value="C2H2-TYPE DOMAIN-CONTAINING PROTEIN"/>
    <property type="match status" value="1"/>
</dbReference>
<evidence type="ECO:0000256" key="1">
    <source>
        <dbReference type="SAM" id="MobiDB-lite"/>
    </source>
</evidence>
<keyword evidence="3" id="KW-1185">Reference proteome</keyword>